<dbReference type="Proteomes" id="UP000569914">
    <property type="component" value="Unassembled WGS sequence"/>
</dbReference>
<keyword evidence="1" id="KW-0472">Membrane</keyword>
<evidence type="ECO:0000313" key="2">
    <source>
        <dbReference type="EMBL" id="NYE71725.1"/>
    </source>
</evidence>
<dbReference type="EMBL" id="JACCBU010000001">
    <property type="protein sequence ID" value="NYE71725.1"/>
    <property type="molecule type" value="Genomic_DNA"/>
</dbReference>
<feature type="transmembrane region" description="Helical" evidence="1">
    <location>
        <begin position="123"/>
        <end position="148"/>
    </location>
</feature>
<keyword evidence="1" id="KW-0812">Transmembrane</keyword>
<feature type="transmembrane region" description="Helical" evidence="1">
    <location>
        <begin position="59"/>
        <end position="78"/>
    </location>
</feature>
<organism evidence="2 3">
    <name type="scientific">Microlunatus parietis</name>
    <dbReference type="NCBI Taxonomy" id="682979"/>
    <lineage>
        <taxon>Bacteria</taxon>
        <taxon>Bacillati</taxon>
        <taxon>Actinomycetota</taxon>
        <taxon>Actinomycetes</taxon>
        <taxon>Propionibacteriales</taxon>
        <taxon>Propionibacteriaceae</taxon>
        <taxon>Microlunatus</taxon>
    </lineage>
</organism>
<evidence type="ECO:0000256" key="1">
    <source>
        <dbReference type="SAM" id="Phobius"/>
    </source>
</evidence>
<proteinExistence type="predicted"/>
<protein>
    <submittedName>
        <fullName evidence="2">Uncharacterized protein</fullName>
    </submittedName>
</protein>
<dbReference type="RefSeq" id="WP_179752071.1">
    <property type="nucleotide sequence ID" value="NZ_JACCBU010000001.1"/>
</dbReference>
<accession>A0A7Y9I7Z2</accession>
<comment type="caution">
    <text evidence="2">The sequence shown here is derived from an EMBL/GenBank/DDBJ whole genome shotgun (WGS) entry which is preliminary data.</text>
</comment>
<reference evidence="2 3" key="1">
    <citation type="submission" date="2020-07" db="EMBL/GenBank/DDBJ databases">
        <title>Sequencing the genomes of 1000 actinobacteria strains.</title>
        <authorList>
            <person name="Klenk H.-P."/>
        </authorList>
    </citation>
    <scope>NUCLEOTIDE SEQUENCE [LARGE SCALE GENOMIC DNA]</scope>
    <source>
        <strain evidence="2 3">DSM 22083</strain>
    </source>
</reference>
<name>A0A7Y9I7Z2_9ACTN</name>
<sequence>MTTSSLRSPGLDHVRTRAGRVALITGRIGAIFVAVLGIVHTGVNTYGLALAGWRPWVEYLTFGLGLSVIAFALAFGAWSVATASRPRWPVAVLVGIGGLLLILQTVAIAVSDPALLVRPLGPGLWSIVGGPALVLEVAVLGASWIGAVRRRPAR</sequence>
<feature type="transmembrane region" description="Helical" evidence="1">
    <location>
        <begin position="21"/>
        <end position="39"/>
    </location>
</feature>
<feature type="transmembrane region" description="Helical" evidence="1">
    <location>
        <begin position="90"/>
        <end position="111"/>
    </location>
</feature>
<dbReference type="AlphaFoldDB" id="A0A7Y9I7Z2"/>
<keyword evidence="3" id="KW-1185">Reference proteome</keyword>
<evidence type="ECO:0000313" key="3">
    <source>
        <dbReference type="Proteomes" id="UP000569914"/>
    </source>
</evidence>
<keyword evidence="1" id="KW-1133">Transmembrane helix</keyword>
<gene>
    <name evidence="2" type="ORF">BKA15_003054</name>
</gene>